<comment type="cofactor">
    <cofactor evidence="1">
        <name>Zn(2+)</name>
        <dbReference type="ChEBI" id="CHEBI:29105"/>
    </cofactor>
</comment>
<dbReference type="OrthoDB" id="7813621at2"/>
<accession>A0A2M9FXC7</accession>
<evidence type="ECO:0000313" key="7">
    <source>
        <dbReference type="Proteomes" id="UP000229498"/>
    </source>
</evidence>
<dbReference type="PANTHER" id="PTHR15162:SF7">
    <property type="entry name" value="SUCCINYLGLUTAMATE DESUCCINYLASE"/>
    <property type="match status" value="1"/>
</dbReference>
<dbReference type="Proteomes" id="UP000229498">
    <property type="component" value="Unassembled WGS sequence"/>
</dbReference>
<evidence type="ECO:0000259" key="5">
    <source>
        <dbReference type="Pfam" id="PF24827"/>
    </source>
</evidence>
<feature type="domain" description="Succinylglutamate desuccinylase/Aspartoacylase catalytic" evidence="5">
    <location>
        <begin position="36"/>
        <end position="143"/>
    </location>
</feature>
<dbReference type="EMBL" id="PHIG01000048">
    <property type="protein sequence ID" value="PJK28121.1"/>
    <property type="molecule type" value="Genomic_DNA"/>
</dbReference>
<dbReference type="AlphaFoldDB" id="A0A2M9FXC7"/>
<evidence type="ECO:0000256" key="2">
    <source>
        <dbReference type="ARBA" id="ARBA00022723"/>
    </source>
</evidence>
<evidence type="ECO:0000256" key="4">
    <source>
        <dbReference type="ARBA" id="ARBA00022833"/>
    </source>
</evidence>
<reference evidence="6 7" key="1">
    <citation type="submission" date="2017-11" db="EMBL/GenBank/DDBJ databases">
        <title>Draft genome sequence of Rhizobiales bacterium SY3-13.</title>
        <authorList>
            <person name="Sun C."/>
        </authorList>
    </citation>
    <scope>NUCLEOTIDE SEQUENCE [LARGE SCALE GENOMIC DNA]</scope>
    <source>
        <strain evidence="6 7">SY3-13</strain>
    </source>
</reference>
<dbReference type="GO" id="GO:0016788">
    <property type="term" value="F:hydrolase activity, acting on ester bonds"/>
    <property type="evidence" value="ECO:0007669"/>
    <property type="project" value="InterPro"/>
</dbReference>
<dbReference type="GO" id="GO:0005829">
    <property type="term" value="C:cytosol"/>
    <property type="evidence" value="ECO:0007669"/>
    <property type="project" value="TreeGrafter"/>
</dbReference>
<evidence type="ECO:0000313" key="6">
    <source>
        <dbReference type="EMBL" id="PJK28121.1"/>
    </source>
</evidence>
<sequence>MEKQAARADLMPIDLSGLRRGNTGIDYAHRFDSGRPGPEVLVAAVVHGNELCGVHALVRALATEPRPERGALTFCFCNVAAYLGFDPAAPARARFVDEDFNRLWDAETLDSPRRSSELDRARRIRPLIEQADQLLDLHSMQTGGEPLMLAGTAERGRELAIRVGFPRIVVADPGHAAGRRMRDFGGFGAAHGTRTALLAECGQHRDPAAADNATEVLARFLAATGTLRPEAARRICDWPERPAPRVIEVTDRVTIRGQSFRFVGNPENLDMIEKAGTVIGHDGGRPVETPYDNCVLIMPSRRLATGQTAVRLGRYVA</sequence>
<gene>
    <name evidence="6" type="ORF">CVT23_19015</name>
</gene>
<dbReference type="Gene3D" id="3.40.630.10">
    <property type="entry name" value="Zn peptidases"/>
    <property type="match status" value="1"/>
</dbReference>
<name>A0A2M9FXC7_9PROT</name>
<dbReference type="PANTHER" id="PTHR15162">
    <property type="entry name" value="ASPARTOACYLASE"/>
    <property type="match status" value="1"/>
</dbReference>
<dbReference type="SUPFAM" id="SSF53187">
    <property type="entry name" value="Zn-dependent exopeptidases"/>
    <property type="match status" value="1"/>
</dbReference>
<protein>
    <submittedName>
        <fullName evidence="6">Succinylglutamate desuccinylase</fullName>
    </submittedName>
</protein>
<evidence type="ECO:0000256" key="1">
    <source>
        <dbReference type="ARBA" id="ARBA00001947"/>
    </source>
</evidence>
<dbReference type="Pfam" id="PF24827">
    <property type="entry name" value="AstE_AspA_cat"/>
    <property type="match status" value="1"/>
</dbReference>
<evidence type="ECO:0000256" key="3">
    <source>
        <dbReference type="ARBA" id="ARBA00022801"/>
    </source>
</evidence>
<keyword evidence="2" id="KW-0479">Metal-binding</keyword>
<comment type="caution">
    <text evidence="6">The sequence shown here is derived from an EMBL/GenBank/DDBJ whole genome shotgun (WGS) entry which is preliminary data.</text>
</comment>
<proteinExistence type="predicted"/>
<dbReference type="GO" id="GO:0046872">
    <property type="term" value="F:metal ion binding"/>
    <property type="evidence" value="ECO:0007669"/>
    <property type="project" value="UniProtKB-KW"/>
</dbReference>
<organism evidence="6 7">
    <name type="scientific">Minwuia thermotolerans</name>
    <dbReference type="NCBI Taxonomy" id="2056226"/>
    <lineage>
        <taxon>Bacteria</taxon>
        <taxon>Pseudomonadati</taxon>
        <taxon>Pseudomonadota</taxon>
        <taxon>Alphaproteobacteria</taxon>
        <taxon>Minwuiales</taxon>
        <taxon>Minwuiaceae</taxon>
        <taxon>Minwuia</taxon>
    </lineage>
</organism>
<keyword evidence="4" id="KW-0862">Zinc</keyword>
<keyword evidence="3" id="KW-0378">Hydrolase</keyword>
<dbReference type="InterPro" id="IPR050178">
    <property type="entry name" value="AspA/AstE_fam"/>
</dbReference>
<dbReference type="InterPro" id="IPR055438">
    <property type="entry name" value="AstE_AspA_cat"/>
</dbReference>
<keyword evidence="7" id="KW-1185">Reference proteome</keyword>